<keyword evidence="2" id="KW-1185">Reference proteome</keyword>
<accession>A0A498QAZ7</accession>
<evidence type="ECO:0000313" key="2">
    <source>
        <dbReference type="Proteomes" id="UP000267289"/>
    </source>
</evidence>
<protein>
    <submittedName>
        <fullName evidence="1">Uncharacterized protein</fullName>
    </submittedName>
</protein>
<sequence>MDGRSRHVCARGKRQIDAMAKLGVDDAAGATGVEQTVPARRAVEHDDAAIPCVK</sequence>
<gene>
    <name evidence="1" type="ORF">LAUMK13_03596</name>
</gene>
<proteinExistence type="predicted"/>
<evidence type="ECO:0000313" key="1">
    <source>
        <dbReference type="EMBL" id="VBA41545.1"/>
    </source>
</evidence>
<organism evidence="1 2">
    <name type="scientific">Mycobacterium innocens</name>
    <dbReference type="NCBI Taxonomy" id="2341083"/>
    <lineage>
        <taxon>Bacteria</taxon>
        <taxon>Bacillati</taxon>
        <taxon>Actinomycetota</taxon>
        <taxon>Actinomycetes</taxon>
        <taxon>Mycobacteriales</taxon>
        <taxon>Mycobacteriaceae</taxon>
        <taxon>Mycobacterium</taxon>
    </lineage>
</organism>
<reference evidence="1 2" key="1">
    <citation type="submission" date="2018-09" db="EMBL/GenBank/DDBJ databases">
        <authorList>
            <person name="Tagini F."/>
        </authorList>
    </citation>
    <scope>NUCLEOTIDE SEQUENCE [LARGE SCALE GENOMIC DNA]</scope>
    <source>
        <strain evidence="1 2">MK13</strain>
    </source>
</reference>
<dbReference type="AlphaFoldDB" id="A0A498QAZ7"/>
<name>A0A498QAZ7_9MYCO</name>
<dbReference type="Proteomes" id="UP000267289">
    <property type="component" value="Unassembled WGS sequence"/>
</dbReference>
<dbReference type="EMBL" id="UPHQ01000189">
    <property type="protein sequence ID" value="VBA41545.1"/>
    <property type="molecule type" value="Genomic_DNA"/>
</dbReference>